<name>A0A0F9LCV2_9ZZZZ</name>
<dbReference type="Gene3D" id="1.10.30.50">
    <property type="match status" value="1"/>
</dbReference>
<dbReference type="EMBL" id="LAZR01007462">
    <property type="protein sequence ID" value="KKM85106.1"/>
    <property type="molecule type" value="Genomic_DNA"/>
</dbReference>
<organism evidence="2">
    <name type="scientific">marine sediment metagenome</name>
    <dbReference type="NCBI Taxonomy" id="412755"/>
    <lineage>
        <taxon>unclassified sequences</taxon>
        <taxon>metagenomes</taxon>
        <taxon>ecological metagenomes</taxon>
    </lineage>
</organism>
<dbReference type="GO" id="GO:0004519">
    <property type="term" value="F:endonuclease activity"/>
    <property type="evidence" value="ECO:0007669"/>
    <property type="project" value="InterPro"/>
</dbReference>
<comment type="caution">
    <text evidence="2">The sequence shown here is derived from an EMBL/GenBank/DDBJ whole genome shotgun (WGS) entry which is preliminary data.</text>
</comment>
<evidence type="ECO:0000259" key="1">
    <source>
        <dbReference type="SMART" id="SM00507"/>
    </source>
</evidence>
<proteinExistence type="predicted"/>
<dbReference type="SMART" id="SM00507">
    <property type="entry name" value="HNHc"/>
    <property type="match status" value="1"/>
</dbReference>
<protein>
    <recommendedName>
        <fullName evidence="1">HNH nuclease domain-containing protein</fullName>
    </recommendedName>
</protein>
<sequence length="103" mass="11747">MNSKKVTRANFRDDVFARDGYKCRVCGSRAEDMLDAHHITNRNFVINGGYVPENGITLCPFCHLQAEQYHNTEKPCECSPEELYELIGSSYEKAVKASEKLKE</sequence>
<dbReference type="InterPro" id="IPR002711">
    <property type="entry name" value="HNH"/>
</dbReference>
<dbReference type="Pfam" id="PF01844">
    <property type="entry name" value="HNH"/>
    <property type="match status" value="1"/>
</dbReference>
<feature type="domain" description="HNH nuclease" evidence="1">
    <location>
        <begin position="10"/>
        <end position="64"/>
    </location>
</feature>
<dbReference type="CDD" id="cd00085">
    <property type="entry name" value="HNHc"/>
    <property type="match status" value="1"/>
</dbReference>
<evidence type="ECO:0000313" key="2">
    <source>
        <dbReference type="EMBL" id="KKM85106.1"/>
    </source>
</evidence>
<reference evidence="2" key="1">
    <citation type="journal article" date="2015" name="Nature">
        <title>Complex archaea that bridge the gap between prokaryotes and eukaryotes.</title>
        <authorList>
            <person name="Spang A."/>
            <person name="Saw J.H."/>
            <person name="Jorgensen S.L."/>
            <person name="Zaremba-Niedzwiedzka K."/>
            <person name="Martijn J."/>
            <person name="Lind A.E."/>
            <person name="van Eijk R."/>
            <person name="Schleper C."/>
            <person name="Guy L."/>
            <person name="Ettema T.J."/>
        </authorList>
    </citation>
    <scope>NUCLEOTIDE SEQUENCE</scope>
</reference>
<dbReference type="InterPro" id="IPR003615">
    <property type="entry name" value="HNH_nuc"/>
</dbReference>
<dbReference type="GO" id="GO:0003676">
    <property type="term" value="F:nucleic acid binding"/>
    <property type="evidence" value="ECO:0007669"/>
    <property type="project" value="InterPro"/>
</dbReference>
<dbReference type="GO" id="GO:0008270">
    <property type="term" value="F:zinc ion binding"/>
    <property type="evidence" value="ECO:0007669"/>
    <property type="project" value="InterPro"/>
</dbReference>
<gene>
    <name evidence="2" type="ORF">LCGC14_1292350</name>
</gene>
<dbReference type="AlphaFoldDB" id="A0A0F9LCV2"/>
<accession>A0A0F9LCV2</accession>